<evidence type="ECO:0000256" key="7">
    <source>
        <dbReference type="ARBA" id="ARBA00022989"/>
    </source>
</evidence>
<evidence type="ECO:0000256" key="9">
    <source>
        <dbReference type="ARBA" id="ARBA00041103"/>
    </source>
</evidence>
<organism evidence="11 12">
    <name type="scientific">Gonapodya prolifera (strain JEL478)</name>
    <name type="common">Monoblepharis prolifera</name>
    <dbReference type="NCBI Taxonomy" id="1344416"/>
    <lineage>
        <taxon>Eukaryota</taxon>
        <taxon>Fungi</taxon>
        <taxon>Fungi incertae sedis</taxon>
        <taxon>Chytridiomycota</taxon>
        <taxon>Chytridiomycota incertae sedis</taxon>
        <taxon>Monoblepharidomycetes</taxon>
        <taxon>Monoblepharidales</taxon>
        <taxon>Gonapodyaceae</taxon>
        <taxon>Gonapodya</taxon>
    </lineage>
</organism>
<keyword evidence="8 10" id="KW-0472">Membrane</keyword>
<dbReference type="EMBL" id="KQ965758">
    <property type="protein sequence ID" value="KXS15917.1"/>
    <property type="molecule type" value="Genomic_DNA"/>
</dbReference>
<evidence type="ECO:0000313" key="12">
    <source>
        <dbReference type="Proteomes" id="UP000070544"/>
    </source>
</evidence>
<dbReference type="PANTHER" id="PTHR10778">
    <property type="entry name" value="SOLUTE CARRIER FAMILY 35 MEMBER B"/>
    <property type="match status" value="1"/>
</dbReference>
<dbReference type="PANTHER" id="PTHR10778:SF10">
    <property type="entry name" value="SOLUTE CARRIER FAMILY 35 MEMBER B1"/>
    <property type="match status" value="1"/>
</dbReference>
<dbReference type="SUPFAM" id="SSF103481">
    <property type="entry name" value="Multidrug resistance efflux transporter EmrE"/>
    <property type="match status" value="2"/>
</dbReference>
<dbReference type="STRING" id="1344416.A0A139AGK6"/>
<dbReference type="InterPro" id="IPR037185">
    <property type="entry name" value="EmrE-like"/>
</dbReference>
<dbReference type="Pfam" id="PF08449">
    <property type="entry name" value="UAA"/>
    <property type="match status" value="1"/>
</dbReference>
<keyword evidence="12" id="KW-1185">Reference proteome</keyword>
<evidence type="ECO:0000256" key="1">
    <source>
        <dbReference type="ARBA" id="ARBA00004477"/>
    </source>
</evidence>
<accession>A0A139AGK6</accession>
<comment type="similarity">
    <text evidence="2">Belongs to the nucleotide-sugar transporter family. SLC35B subfamily.</text>
</comment>
<evidence type="ECO:0000256" key="4">
    <source>
        <dbReference type="ARBA" id="ARBA00022597"/>
    </source>
</evidence>
<evidence type="ECO:0000256" key="5">
    <source>
        <dbReference type="ARBA" id="ARBA00022692"/>
    </source>
</evidence>
<dbReference type="OMA" id="CGAIGQV"/>
<keyword evidence="4" id="KW-0762">Sugar transport</keyword>
<gene>
    <name evidence="11" type="ORF">M427DRAFT_98456</name>
</gene>
<feature type="transmembrane region" description="Helical" evidence="10">
    <location>
        <begin position="139"/>
        <end position="159"/>
    </location>
</feature>
<feature type="transmembrane region" description="Helical" evidence="10">
    <location>
        <begin position="51"/>
        <end position="71"/>
    </location>
</feature>
<feature type="transmembrane region" description="Helical" evidence="10">
    <location>
        <begin position="211"/>
        <end position="232"/>
    </location>
</feature>
<proteinExistence type="inferred from homology"/>
<protein>
    <recommendedName>
        <fullName evidence="9">UDP-galactose transporter homolog 1</fullName>
    </recommendedName>
</protein>
<comment type="subcellular location">
    <subcellularLocation>
        <location evidence="1">Endoplasmic reticulum membrane</location>
        <topology evidence="1">Multi-pass membrane protein</topology>
    </subcellularLocation>
</comment>
<dbReference type="InterPro" id="IPR013657">
    <property type="entry name" value="SCL35B1-4/HUT1"/>
</dbReference>
<evidence type="ECO:0000256" key="6">
    <source>
        <dbReference type="ARBA" id="ARBA00022824"/>
    </source>
</evidence>
<reference evidence="11 12" key="1">
    <citation type="journal article" date="2015" name="Genome Biol. Evol.">
        <title>Phylogenomic analyses indicate that early fungi evolved digesting cell walls of algal ancestors of land plants.</title>
        <authorList>
            <person name="Chang Y."/>
            <person name="Wang S."/>
            <person name="Sekimoto S."/>
            <person name="Aerts A.L."/>
            <person name="Choi C."/>
            <person name="Clum A."/>
            <person name="LaButti K.M."/>
            <person name="Lindquist E.A."/>
            <person name="Yee Ngan C."/>
            <person name="Ohm R.A."/>
            <person name="Salamov A.A."/>
            <person name="Grigoriev I.V."/>
            <person name="Spatafora J.W."/>
            <person name="Berbee M.L."/>
        </authorList>
    </citation>
    <scope>NUCLEOTIDE SEQUENCE [LARGE SCALE GENOMIC DNA]</scope>
    <source>
        <strain evidence="11 12">JEL478</strain>
    </source>
</reference>
<keyword evidence="7 10" id="KW-1133">Transmembrane helix</keyword>
<dbReference type="GO" id="GO:0005460">
    <property type="term" value="F:UDP-glucose transmembrane transporter activity"/>
    <property type="evidence" value="ECO:0007669"/>
    <property type="project" value="TreeGrafter"/>
</dbReference>
<feature type="transmembrane region" description="Helical" evidence="10">
    <location>
        <begin position="290"/>
        <end position="318"/>
    </location>
</feature>
<dbReference type="GO" id="GO:0000139">
    <property type="term" value="C:Golgi membrane"/>
    <property type="evidence" value="ECO:0007669"/>
    <property type="project" value="TreeGrafter"/>
</dbReference>
<keyword evidence="6" id="KW-0256">Endoplasmic reticulum</keyword>
<keyword evidence="3" id="KW-0813">Transport</keyword>
<evidence type="ECO:0000256" key="2">
    <source>
        <dbReference type="ARBA" id="ARBA00010694"/>
    </source>
</evidence>
<dbReference type="AlphaFoldDB" id="A0A139AGK6"/>
<sequence length="345" mass="38209">MSGSSRYAHLAFCVAGVYVCFLTWGVLQERVSTARYPDPTNPDAPPRKFKWFVFMNLIQSITATISAFLFIRIRGQSIGSISWPVLSQYARISIIHSLASPFGYAALKHIDYPTFILGKSCKLIPVMIMGRVLYGKTYAWYKVLGVGMITAGVSLFMLLHPSEKSGKHAQATSNLWGLLLLSANLAIDGITNAAQDHLFKQFKITSQQLMLWMNSFSSIIMATWLIGSNPWNGDLSAAMSFCFDHPAVWRDILIFSLAGGIGQLFIFYTLGTFGSLVLVTVTVTRKMFSILLSVIWFGHVLTLGQWLAVGLVFAGIGFEDLIGKLGLEKYFSTSKHVHTNGVHKD</sequence>
<name>A0A139AGK6_GONPJ</name>
<evidence type="ECO:0000256" key="3">
    <source>
        <dbReference type="ARBA" id="ARBA00022448"/>
    </source>
</evidence>
<dbReference type="Proteomes" id="UP000070544">
    <property type="component" value="Unassembled WGS sequence"/>
</dbReference>
<feature type="transmembrane region" description="Helical" evidence="10">
    <location>
        <begin position="171"/>
        <end position="190"/>
    </location>
</feature>
<dbReference type="GO" id="GO:0005789">
    <property type="term" value="C:endoplasmic reticulum membrane"/>
    <property type="evidence" value="ECO:0007669"/>
    <property type="project" value="UniProtKB-SubCell"/>
</dbReference>
<dbReference type="GO" id="GO:0005459">
    <property type="term" value="F:UDP-galactose transmembrane transporter activity"/>
    <property type="evidence" value="ECO:0007669"/>
    <property type="project" value="TreeGrafter"/>
</dbReference>
<evidence type="ECO:0000256" key="8">
    <source>
        <dbReference type="ARBA" id="ARBA00023136"/>
    </source>
</evidence>
<feature type="transmembrane region" description="Helical" evidence="10">
    <location>
        <begin position="7"/>
        <end position="27"/>
    </location>
</feature>
<evidence type="ECO:0000256" key="10">
    <source>
        <dbReference type="SAM" id="Phobius"/>
    </source>
</evidence>
<feature type="transmembrane region" description="Helical" evidence="10">
    <location>
        <begin position="252"/>
        <end position="278"/>
    </location>
</feature>
<evidence type="ECO:0000313" key="11">
    <source>
        <dbReference type="EMBL" id="KXS15917.1"/>
    </source>
</evidence>
<dbReference type="OrthoDB" id="1601at2759"/>
<keyword evidence="5 10" id="KW-0812">Transmembrane</keyword>